<dbReference type="BioCyc" id="MHAE859194:G1GR7-1028-MONOMER"/>
<dbReference type="HOGENOM" id="CLU_087258_1_0_14"/>
<organism evidence="1 2">
    <name type="scientific">Mycoplasma haemofelis (strain Ohio2)</name>
    <dbReference type="NCBI Taxonomy" id="859194"/>
    <lineage>
        <taxon>Bacteria</taxon>
        <taxon>Bacillati</taxon>
        <taxon>Mycoplasmatota</taxon>
        <taxon>Mollicutes</taxon>
        <taxon>Mycoplasmataceae</taxon>
        <taxon>Mycoplasma</taxon>
    </lineage>
</organism>
<accession>F6FJ87</accession>
<gene>
    <name evidence="1" type="ordered locus">MHF_1035</name>
</gene>
<dbReference type="AlphaFoldDB" id="F6FJ87"/>
<proteinExistence type="predicted"/>
<evidence type="ECO:0000313" key="2">
    <source>
        <dbReference type="Proteomes" id="UP000007952"/>
    </source>
</evidence>
<dbReference type="KEGG" id="mhf:MHF_1035"/>
<reference key="2">
    <citation type="submission" date="2011-05" db="EMBL/GenBank/DDBJ databases">
        <title>The Genome of Mycoplasma haemofelis Strain Ohio2, a pathogenic hemoplasma of the cat.</title>
        <authorList>
            <person name="Santos A.P."/>
            <person name="Guimaraes A.M.S."/>
            <person name="SanMiguel P.J."/>
            <person name="Martin S.W."/>
            <person name="Messick J.B."/>
        </authorList>
    </citation>
    <scope>NUCLEOTIDE SEQUENCE</scope>
    <source>
        <strain>Ohio2</strain>
    </source>
</reference>
<protein>
    <submittedName>
        <fullName evidence="1">Uncharacterized protein</fullName>
    </submittedName>
</protein>
<name>F6FJ87_MYCHI</name>
<sequence length="205" mass="22588">MNVATKASIALAGTAGATGGGVFMHKLINRNTISKNINPNHLLKANDADKWSHRVQLLKTASEAALSKDLLFSKKNKKSHFSSDDLKKWCFESLETDFLGKEDKKFQNVVLYCGINMGDKITGTKVDSSTETSNAKLGENFTKLKNKTQDQLVSELFSIKNKDNATSTWAGGTALKEWCVKALNMPFEEGLTFDNAKDYCVITNP</sequence>
<dbReference type="EMBL" id="CP002808">
    <property type="protein sequence ID" value="AEG73285.1"/>
    <property type="molecule type" value="Genomic_DNA"/>
</dbReference>
<dbReference type="STRING" id="859194.MHF_1035"/>
<dbReference type="Proteomes" id="UP000007952">
    <property type="component" value="Chromosome"/>
</dbReference>
<evidence type="ECO:0000313" key="1">
    <source>
        <dbReference type="EMBL" id="AEG73285.1"/>
    </source>
</evidence>
<reference evidence="1 2" key="1">
    <citation type="journal article" date="2011" name="J. Bacteriol.">
        <title>Complete genome sequences of two hemotropic Mycoplasmas, Mycoplasma haemofelis strain Ohio2 and Mycoplasma suis strain Illinois.</title>
        <authorList>
            <person name="Messick J.B."/>
            <person name="Santos A.P."/>
            <person name="Guimaraes A.M."/>
        </authorList>
    </citation>
    <scope>NUCLEOTIDE SEQUENCE [LARGE SCALE GENOMIC DNA]</scope>
    <source>
        <strain evidence="1 2">Ohio2</strain>
    </source>
</reference>